<evidence type="ECO:0000313" key="14">
    <source>
        <dbReference type="EMBL" id="EFR30903.1"/>
    </source>
</evidence>
<feature type="binding site" evidence="11">
    <location>
        <position position="315"/>
    </location>
    <ligand>
        <name>Mg(2+)</name>
        <dbReference type="ChEBI" id="CHEBI:18420"/>
    </ligand>
</feature>
<dbReference type="Proteomes" id="UP000005990">
    <property type="component" value="Unassembled WGS sequence"/>
</dbReference>
<dbReference type="GO" id="GO:0016740">
    <property type="term" value="F:transferase activity"/>
    <property type="evidence" value="ECO:0007669"/>
    <property type="project" value="UniProtKB-UniRule"/>
</dbReference>
<dbReference type="EMBL" id="AENN01000016">
    <property type="protein sequence ID" value="EFR30903.1"/>
    <property type="molecule type" value="Genomic_DNA"/>
</dbReference>
<feature type="binding site" evidence="11">
    <location>
        <position position="196"/>
    </location>
    <ligand>
        <name>Mg(2+)</name>
        <dbReference type="ChEBI" id="CHEBI:18420"/>
    </ligand>
</feature>
<accession>E4KQ71</accession>
<organism evidence="14 15">
    <name type="scientific">Eremococcus coleocola ACS-139-V-Col8</name>
    <dbReference type="NCBI Taxonomy" id="908337"/>
    <lineage>
        <taxon>Bacteria</taxon>
        <taxon>Bacillati</taxon>
        <taxon>Bacillota</taxon>
        <taxon>Bacilli</taxon>
        <taxon>Lactobacillales</taxon>
        <taxon>Aerococcaceae</taxon>
        <taxon>Eremococcus</taxon>
    </lineage>
</organism>
<keyword evidence="5 10" id="KW-0479">Metal-binding</keyword>
<dbReference type="eggNOG" id="COG1477">
    <property type="taxonomic scope" value="Bacteria"/>
</dbReference>
<feature type="compositionally biased region" description="Polar residues" evidence="12">
    <location>
        <begin position="29"/>
        <end position="39"/>
    </location>
</feature>
<evidence type="ECO:0000256" key="5">
    <source>
        <dbReference type="ARBA" id="ARBA00022723"/>
    </source>
</evidence>
<dbReference type="PANTHER" id="PTHR30040:SF2">
    <property type="entry name" value="FAD:PROTEIN FMN TRANSFERASE"/>
    <property type="match status" value="1"/>
</dbReference>
<evidence type="ECO:0000256" key="2">
    <source>
        <dbReference type="ARBA" id="ARBA00016337"/>
    </source>
</evidence>
<comment type="cofactor">
    <cofactor evidence="11">
        <name>Mg(2+)</name>
        <dbReference type="ChEBI" id="CHEBI:18420"/>
    </cofactor>
    <cofactor evidence="11">
        <name>Mn(2+)</name>
        <dbReference type="ChEBI" id="CHEBI:29035"/>
    </cofactor>
    <text evidence="11">Magnesium. Can also use manganese.</text>
</comment>
<dbReference type="SUPFAM" id="SSF143631">
    <property type="entry name" value="ApbE-like"/>
    <property type="match status" value="1"/>
</dbReference>
<dbReference type="EC" id="2.7.1.180" evidence="1 10"/>
<comment type="similarity">
    <text evidence="10">Belongs to the ApbE family.</text>
</comment>
<evidence type="ECO:0000313" key="15">
    <source>
        <dbReference type="Proteomes" id="UP000005990"/>
    </source>
</evidence>
<evidence type="ECO:0000256" key="4">
    <source>
        <dbReference type="ARBA" id="ARBA00022679"/>
    </source>
</evidence>
<dbReference type="GO" id="GO:0046872">
    <property type="term" value="F:metal ion binding"/>
    <property type="evidence" value="ECO:0007669"/>
    <property type="project" value="UniProtKB-UniRule"/>
</dbReference>
<feature type="region of interest" description="Disordered" evidence="12">
    <location>
        <begin position="24"/>
        <end position="44"/>
    </location>
</feature>
<dbReference type="OrthoDB" id="9778595at2"/>
<feature type="signal peptide" evidence="13">
    <location>
        <begin position="1"/>
        <end position="24"/>
    </location>
</feature>
<dbReference type="InterPro" id="IPR003374">
    <property type="entry name" value="ApbE-like_sf"/>
</dbReference>
<keyword evidence="3 10" id="KW-0285">Flavoprotein</keyword>
<evidence type="ECO:0000256" key="10">
    <source>
        <dbReference type="PIRNR" id="PIRNR006268"/>
    </source>
</evidence>
<name>E4KQ71_9LACT</name>
<feature type="chain" id="PRO_5039918619" description="FAD:protein FMN transferase" evidence="13">
    <location>
        <begin position="25"/>
        <end position="367"/>
    </location>
</feature>
<reference evidence="14 15" key="1">
    <citation type="submission" date="2010-10" db="EMBL/GenBank/DDBJ databases">
        <authorList>
            <person name="Durkin A.S."/>
            <person name="Madupu R."/>
            <person name="Torralba M."/>
            <person name="Gillis M."/>
            <person name="Methe B."/>
            <person name="Sutton G."/>
            <person name="Nelson K.E."/>
        </authorList>
    </citation>
    <scope>NUCLEOTIDE SEQUENCE [LARGE SCALE GENOMIC DNA]</scope>
    <source>
        <strain evidence="14 15">ACS-139-V-Col8</strain>
    </source>
</reference>
<evidence type="ECO:0000256" key="3">
    <source>
        <dbReference type="ARBA" id="ARBA00022630"/>
    </source>
</evidence>
<dbReference type="STRING" id="908337.HMPREF9257_1670"/>
<proteinExistence type="inferred from homology"/>
<feature type="binding site" evidence="11">
    <location>
        <position position="311"/>
    </location>
    <ligand>
        <name>Mg(2+)</name>
        <dbReference type="ChEBI" id="CHEBI:18420"/>
    </ligand>
</feature>
<evidence type="ECO:0000256" key="7">
    <source>
        <dbReference type="ARBA" id="ARBA00022842"/>
    </source>
</evidence>
<evidence type="ECO:0000256" key="12">
    <source>
        <dbReference type="SAM" id="MobiDB-lite"/>
    </source>
</evidence>
<evidence type="ECO:0000256" key="8">
    <source>
        <dbReference type="ARBA" id="ARBA00031306"/>
    </source>
</evidence>
<keyword evidence="15" id="KW-1185">Reference proteome</keyword>
<keyword evidence="4 10" id="KW-0808">Transferase</keyword>
<comment type="catalytic activity">
    <reaction evidence="9 10">
        <text>L-threonyl-[protein] + FAD = FMN-L-threonyl-[protein] + AMP + H(+)</text>
        <dbReference type="Rhea" id="RHEA:36847"/>
        <dbReference type="Rhea" id="RHEA-COMP:11060"/>
        <dbReference type="Rhea" id="RHEA-COMP:11061"/>
        <dbReference type="ChEBI" id="CHEBI:15378"/>
        <dbReference type="ChEBI" id="CHEBI:30013"/>
        <dbReference type="ChEBI" id="CHEBI:57692"/>
        <dbReference type="ChEBI" id="CHEBI:74257"/>
        <dbReference type="ChEBI" id="CHEBI:456215"/>
        <dbReference type="EC" id="2.7.1.180"/>
    </reaction>
</comment>
<evidence type="ECO:0000256" key="6">
    <source>
        <dbReference type="ARBA" id="ARBA00022827"/>
    </source>
</evidence>
<evidence type="ECO:0000256" key="13">
    <source>
        <dbReference type="SAM" id="SignalP"/>
    </source>
</evidence>
<gene>
    <name evidence="14" type="ORF">HMPREF9257_1670</name>
</gene>
<evidence type="ECO:0000256" key="11">
    <source>
        <dbReference type="PIRSR" id="PIRSR006268-2"/>
    </source>
</evidence>
<keyword evidence="7 10" id="KW-0460">Magnesium</keyword>
<sequence>MRKQIALLSVLTLLTPLAMQPVKAEESNAEVTTGASPKTENQEALEIVKDPETRTETLLHTAVQLSIYHKGQEAAMDEAFDYMRRMEKLLSTNLEESDIYKINQAAGKEAVKVQPETFELMEKALEIAKLSDGAFDVTIGAVTNLWRIGDVDEERLPSPEEIEAALPKIDYHKITLNKEAQTIKLEEEGMVLEMGGISKGYIGSGVKKIFQKYGITTALINLGGNVIVMGTSPSNDQGWNVGVQDPDKVRGTVVGARRMKDYAIITSGIYERYLEVDGKKYHHILDPKTGYPLENNISGVTVFAPESVDGDGYSTSLFLMGIDKGLDFVNHLDGVEAVFIDKDHGLHLSEGLKDSFELTNEEYHIVK</sequence>
<keyword evidence="6 10" id="KW-0274">FAD</keyword>
<keyword evidence="13" id="KW-0732">Signal</keyword>
<dbReference type="Pfam" id="PF02424">
    <property type="entry name" value="ApbE"/>
    <property type="match status" value="1"/>
</dbReference>
<evidence type="ECO:0000256" key="9">
    <source>
        <dbReference type="ARBA" id="ARBA00048540"/>
    </source>
</evidence>
<dbReference type="InterPro" id="IPR024932">
    <property type="entry name" value="ApbE"/>
</dbReference>
<dbReference type="RefSeq" id="WP_006418689.1">
    <property type="nucleotide sequence ID" value="NZ_AENN01000016.1"/>
</dbReference>
<dbReference type="AlphaFoldDB" id="E4KQ71"/>
<evidence type="ECO:0000256" key="1">
    <source>
        <dbReference type="ARBA" id="ARBA00011955"/>
    </source>
</evidence>
<protein>
    <recommendedName>
        <fullName evidence="2 10">FAD:protein FMN transferase</fullName>
        <ecNumber evidence="1 10">2.7.1.180</ecNumber>
    </recommendedName>
    <alternativeName>
        <fullName evidence="8 10">Flavin transferase</fullName>
    </alternativeName>
</protein>
<dbReference type="PANTHER" id="PTHR30040">
    <property type="entry name" value="THIAMINE BIOSYNTHESIS LIPOPROTEIN APBE"/>
    <property type="match status" value="1"/>
</dbReference>
<dbReference type="Gene3D" id="3.10.520.10">
    <property type="entry name" value="ApbE-like domains"/>
    <property type="match status" value="1"/>
</dbReference>
<dbReference type="PIRSF" id="PIRSF006268">
    <property type="entry name" value="ApbE"/>
    <property type="match status" value="1"/>
</dbReference>
<comment type="caution">
    <text evidence="14">The sequence shown here is derived from an EMBL/GenBank/DDBJ whole genome shotgun (WGS) entry which is preliminary data.</text>
</comment>